<comment type="subunit">
    <text evidence="4">Monomer.</text>
</comment>
<name>A0A5S9QWX6_9GAMM</name>
<dbReference type="Proteomes" id="UP000441399">
    <property type="component" value="Unassembled WGS sequence"/>
</dbReference>
<feature type="binding site" evidence="16">
    <location>
        <position position="122"/>
    </location>
    <ligand>
        <name>S-adenosyl-L-methionine</name>
        <dbReference type="ChEBI" id="CHEBI:59789"/>
        <label>1</label>
    </ligand>
</feature>
<dbReference type="FunFam" id="3.80.30.20:FF:000012">
    <property type="entry name" value="Coproporphyrinogen-III oxidase"/>
    <property type="match status" value="1"/>
</dbReference>
<organism evidence="19 20">
    <name type="scientific">BD1-7 clade bacterium</name>
    <dbReference type="NCBI Taxonomy" id="2029982"/>
    <lineage>
        <taxon>Bacteria</taxon>
        <taxon>Pseudomonadati</taxon>
        <taxon>Pseudomonadota</taxon>
        <taxon>Gammaproteobacteria</taxon>
        <taxon>Cellvibrionales</taxon>
        <taxon>Spongiibacteraceae</taxon>
        <taxon>BD1-7 clade</taxon>
    </lineage>
</organism>
<dbReference type="GO" id="GO:0051539">
    <property type="term" value="F:4 iron, 4 sulfur cluster binding"/>
    <property type="evidence" value="ECO:0007669"/>
    <property type="project" value="UniProtKB-KW"/>
</dbReference>
<dbReference type="PIRSF" id="PIRSF000167">
    <property type="entry name" value="HemN"/>
    <property type="match status" value="1"/>
</dbReference>
<dbReference type="EMBL" id="CACSIO010000060">
    <property type="protein sequence ID" value="CAA0124603.1"/>
    <property type="molecule type" value="Genomic_DNA"/>
</dbReference>
<dbReference type="GO" id="GO:0004109">
    <property type="term" value="F:coproporphyrinogen oxidase activity"/>
    <property type="evidence" value="ECO:0007669"/>
    <property type="project" value="InterPro"/>
</dbReference>
<comment type="similarity">
    <text evidence="3 15">Belongs to the anaerobic coproporphyrinogen-III oxidase family.</text>
</comment>
<feature type="binding site" evidence="16">
    <location>
        <begin position="123"/>
        <end position="124"/>
    </location>
    <ligand>
        <name>S-adenosyl-L-methionine</name>
        <dbReference type="ChEBI" id="CHEBI:59789"/>
        <label>2</label>
    </ligand>
</feature>
<evidence type="ECO:0000256" key="5">
    <source>
        <dbReference type="ARBA" id="ARBA00022485"/>
    </source>
</evidence>
<evidence type="ECO:0000259" key="18">
    <source>
        <dbReference type="PROSITE" id="PS51918"/>
    </source>
</evidence>
<keyword evidence="10 15" id="KW-0408">Iron</keyword>
<dbReference type="UniPathway" id="UPA00251">
    <property type="reaction ID" value="UER00323"/>
</dbReference>
<feature type="binding site" evidence="16">
    <location>
        <position position="341"/>
    </location>
    <ligand>
        <name>S-adenosyl-L-methionine</name>
        <dbReference type="ChEBI" id="CHEBI:59789"/>
        <label>1</label>
    </ligand>
</feature>
<evidence type="ECO:0000256" key="17">
    <source>
        <dbReference type="PIRSR" id="PIRSR000167-2"/>
    </source>
</evidence>
<dbReference type="InterPro" id="IPR006638">
    <property type="entry name" value="Elp3/MiaA/NifB-like_rSAM"/>
</dbReference>
<dbReference type="InterPro" id="IPR058240">
    <property type="entry name" value="rSAM_sf"/>
</dbReference>
<keyword evidence="8 15" id="KW-0479">Metal-binding</keyword>
<keyword evidence="12 15" id="KW-0627">Porphyrin biosynthesis</keyword>
<feature type="domain" description="Radical SAM core" evidence="18">
    <location>
        <begin position="56"/>
        <end position="292"/>
    </location>
</feature>
<feature type="binding site" evidence="16">
    <location>
        <position position="196"/>
    </location>
    <ligand>
        <name>S-adenosyl-L-methionine</name>
        <dbReference type="ChEBI" id="CHEBI:59789"/>
        <label>2</label>
    </ligand>
</feature>
<dbReference type="InterPro" id="IPR023404">
    <property type="entry name" value="rSAM_horseshoe"/>
</dbReference>
<keyword evidence="7 15" id="KW-0949">S-adenosyl-L-methionine</keyword>
<evidence type="ECO:0000256" key="6">
    <source>
        <dbReference type="ARBA" id="ARBA00022490"/>
    </source>
</evidence>
<evidence type="ECO:0000256" key="15">
    <source>
        <dbReference type="PIRNR" id="PIRNR000167"/>
    </source>
</evidence>
<dbReference type="SMART" id="SM00729">
    <property type="entry name" value="Elp3"/>
    <property type="match status" value="1"/>
</dbReference>
<evidence type="ECO:0000256" key="2">
    <source>
        <dbReference type="ARBA" id="ARBA00004785"/>
    </source>
</evidence>
<evidence type="ECO:0000256" key="10">
    <source>
        <dbReference type="ARBA" id="ARBA00023004"/>
    </source>
</evidence>
<feature type="binding site" evidence="16">
    <location>
        <position position="157"/>
    </location>
    <ligand>
        <name>S-adenosyl-L-methionine</name>
        <dbReference type="ChEBI" id="CHEBI:59789"/>
        <label>1</label>
    </ligand>
</feature>
<dbReference type="PANTHER" id="PTHR13932">
    <property type="entry name" value="COPROPORPHYRINIGEN III OXIDASE"/>
    <property type="match status" value="1"/>
</dbReference>
<dbReference type="NCBIfam" id="TIGR00538">
    <property type="entry name" value="hemN"/>
    <property type="match status" value="1"/>
</dbReference>
<dbReference type="GO" id="GO:0005737">
    <property type="term" value="C:cytoplasm"/>
    <property type="evidence" value="ECO:0007669"/>
    <property type="project" value="UniProtKB-SubCell"/>
</dbReference>
<feature type="binding site" evidence="16">
    <location>
        <position position="221"/>
    </location>
    <ligand>
        <name>S-adenosyl-L-methionine</name>
        <dbReference type="ChEBI" id="CHEBI:59789"/>
        <label>2</label>
    </ligand>
</feature>
<sequence length="467" mass="53540">MTFTMQQNIPVVHWDKALIEKYDCRGPRYTSYPTATEFNDQYTVSDYEQALRKVKEQPFEPLSVYLHIPFCHDICYYCACNKIVTRKQEVADTYLNYLEKEMRLIHDVLGRKRNINQLHLGGGTPTFLNPAQMTRLIHMLSTYFQLSESDDREYSIEIDPRTVTPDTLALLKGLGFNRISLGVQDFSPQVQQAINRVNPVDMVEGLMVAARNYGYSSINFDLIYGLPYQTATSLKETIESVIALSPDRIAFYNYAHLPERFTSQRAIDRMTLPDADEKLLMLNTISDLFSDAGYVYIGMDHFVKPEDPMAQAQRLGRLQRNFQGYSIARSTNMLGLGVSSISSVSDTFAQNCKEVTAYYEALDNNVLPIERGVKTSADDKRRAYVIMHLISNLQLSFADWEKTFGDRFSDYFAEELRELDPMQQDALVEINAGNIKVLANGRSMLRNICMVFDIYHNPSKQLYSKVI</sequence>
<keyword evidence="6 15" id="KW-0963">Cytoplasm</keyword>
<evidence type="ECO:0000256" key="8">
    <source>
        <dbReference type="ARBA" id="ARBA00022723"/>
    </source>
</evidence>
<feature type="binding site" evidence="16">
    <location>
        <position position="255"/>
    </location>
    <ligand>
        <name>S-adenosyl-L-methionine</name>
        <dbReference type="ChEBI" id="CHEBI:59789"/>
        <label>2</label>
    </ligand>
</feature>
<dbReference type="InterPro" id="IPR007197">
    <property type="entry name" value="rSAM"/>
</dbReference>
<keyword evidence="9 15" id="KW-0560">Oxidoreductase</keyword>
<reference evidence="19 20" key="1">
    <citation type="submission" date="2019-11" db="EMBL/GenBank/DDBJ databases">
        <authorList>
            <person name="Holert J."/>
        </authorList>
    </citation>
    <scope>NUCLEOTIDE SEQUENCE [LARGE SCALE GENOMIC DNA]</scope>
    <source>
        <strain evidence="19">SB11_3</strain>
    </source>
</reference>
<comment type="cofactor">
    <cofactor evidence="15 17">
        <name>[4Fe-4S] cluster</name>
        <dbReference type="ChEBI" id="CHEBI:49883"/>
    </cofactor>
    <text evidence="15 17">Binds 1 [4Fe-4S] cluster. The cluster is coordinated with 3 cysteines and an exchangeable S-adenosyl-L-methionine.</text>
</comment>
<feature type="binding site" evidence="17">
    <location>
        <position position="71"/>
    </location>
    <ligand>
        <name>[4Fe-4S] cluster</name>
        <dbReference type="ChEBI" id="CHEBI:49883"/>
        <note>4Fe-4S-S-AdoMet</note>
    </ligand>
</feature>
<comment type="catalytic activity">
    <reaction evidence="14 15">
        <text>coproporphyrinogen III + 2 S-adenosyl-L-methionine = protoporphyrinogen IX + 2 5'-deoxyadenosine + 2 L-methionine + 2 CO2</text>
        <dbReference type="Rhea" id="RHEA:15425"/>
        <dbReference type="ChEBI" id="CHEBI:16526"/>
        <dbReference type="ChEBI" id="CHEBI:17319"/>
        <dbReference type="ChEBI" id="CHEBI:57307"/>
        <dbReference type="ChEBI" id="CHEBI:57309"/>
        <dbReference type="ChEBI" id="CHEBI:57844"/>
        <dbReference type="ChEBI" id="CHEBI:59789"/>
        <dbReference type="EC" id="1.3.98.3"/>
    </reaction>
</comment>
<dbReference type="SFLD" id="SFLDS00029">
    <property type="entry name" value="Radical_SAM"/>
    <property type="match status" value="1"/>
</dbReference>
<feature type="binding site" evidence="16">
    <location>
        <position position="184"/>
    </location>
    <ligand>
        <name>S-adenosyl-L-methionine</name>
        <dbReference type="ChEBI" id="CHEBI:59789"/>
        <label>2</label>
    </ligand>
</feature>
<evidence type="ECO:0000256" key="9">
    <source>
        <dbReference type="ARBA" id="ARBA00023002"/>
    </source>
</evidence>
<feature type="binding site" evidence="17">
    <location>
        <position position="75"/>
    </location>
    <ligand>
        <name>[4Fe-4S] cluster</name>
        <dbReference type="ChEBI" id="CHEBI:49883"/>
        <note>4Fe-4S-S-AdoMet</note>
    </ligand>
</feature>
<evidence type="ECO:0000313" key="20">
    <source>
        <dbReference type="Proteomes" id="UP000441399"/>
    </source>
</evidence>
<dbReference type="GO" id="GO:0006782">
    <property type="term" value="P:protoporphyrinogen IX biosynthetic process"/>
    <property type="evidence" value="ECO:0007669"/>
    <property type="project" value="UniProtKB-UniPathway"/>
</dbReference>
<proteinExistence type="inferred from homology"/>
<dbReference type="CDD" id="cd01335">
    <property type="entry name" value="Radical_SAM"/>
    <property type="match status" value="1"/>
</dbReference>
<dbReference type="InterPro" id="IPR004558">
    <property type="entry name" value="Coprogen_oxidase_HemN"/>
</dbReference>
<dbReference type="EC" id="1.3.98.3" evidence="15"/>
<evidence type="ECO:0000256" key="3">
    <source>
        <dbReference type="ARBA" id="ARBA00005493"/>
    </source>
</evidence>
<dbReference type="Gene3D" id="3.80.30.20">
    <property type="entry name" value="tm_1862 like domain"/>
    <property type="match status" value="1"/>
</dbReference>
<dbReference type="InterPro" id="IPR034505">
    <property type="entry name" value="Coproporphyrinogen-III_oxidase"/>
</dbReference>
<evidence type="ECO:0000256" key="13">
    <source>
        <dbReference type="ARBA" id="ARBA00024295"/>
    </source>
</evidence>
<keyword evidence="20" id="KW-1185">Reference proteome</keyword>
<dbReference type="PANTHER" id="PTHR13932:SF6">
    <property type="entry name" value="OXYGEN-INDEPENDENT COPROPORPHYRINOGEN III OXIDASE"/>
    <property type="match status" value="1"/>
</dbReference>
<dbReference type="SUPFAM" id="SSF102114">
    <property type="entry name" value="Radical SAM enzymes"/>
    <property type="match status" value="1"/>
</dbReference>
<dbReference type="Pfam" id="PF04055">
    <property type="entry name" value="Radical_SAM"/>
    <property type="match status" value="1"/>
</dbReference>
<accession>A0A5S9QWX6</accession>
<evidence type="ECO:0000256" key="14">
    <source>
        <dbReference type="ARBA" id="ARBA00048321"/>
    </source>
</evidence>
<dbReference type="PROSITE" id="PS51918">
    <property type="entry name" value="RADICAL_SAM"/>
    <property type="match status" value="1"/>
</dbReference>
<feature type="binding site" evidence="16">
    <location>
        <begin position="77"/>
        <end position="79"/>
    </location>
    <ligand>
        <name>S-adenosyl-L-methionine</name>
        <dbReference type="ChEBI" id="CHEBI:59789"/>
        <label>2</label>
    </ligand>
</feature>
<comment type="function">
    <text evidence="13">Involved in the heme biosynthesis. Catalyzes the anaerobic oxidative decarboxylation of propionate groups of rings A and B of coproporphyrinogen III to yield the vinyl groups in protoporphyrinogen IX.</text>
</comment>
<dbReference type="InterPro" id="IPR010723">
    <property type="entry name" value="HemN_C"/>
</dbReference>
<dbReference type="GO" id="GO:0051989">
    <property type="term" value="F:coproporphyrinogen dehydrogenase activity"/>
    <property type="evidence" value="ECO:0007669"/>
    <property type="project" value="UniProtKB-EC"/>
</dbReference>
<evidence type="ECO:0000256" key="16">
    <source>
        <dbReference type="PIRSR" id="PIRSR000167-1"/>
    </source>
</evidence>
<protein>
    <recommendedName>
        <fullName evidence="15">Coproporphyrinogen-III oxidase</fullName>
        <ecNumber evidence="15">1.3.98.3</ecNumber>
    </recommendedName>
</protein>
<comment type="subcellular location">
    <subcellularLocation>
        <location evidence="1 15">Cytoplasm</location>
    </subcellularLocation>
</comment>
<dbReference type="Pfam" id="PF06969">
    <property type="entry name" value="HemN_C"/>
    <property type="match status" value="1"/>
</dbReference>
<dbReference type="GO" id="GO:0046872">
    <property type="term" value="F:metal ion binding"/>
    <property type="evidence" value="ECO:0007669"/>
    <property type="project" value="UniProtKB-KW"/>
</dbReference>
<evidence type="ECO:0000256" key="12">
    <source>
        <dbReference type="ARBA" id="ARBA00023244"/>
    </source>
</evidence>
<dbReference type="SFLD" id="SFLDG01065">
    <property type="entry name" value="anaerobic_coproporphyrinogen-I"/>
    <property type="match status" value="1"/>
</dbReference>
<keyword evidence="11 15" id="KW-0411">Iron-sulfur</keyword>
<feature type="binding site" evidence="16">
    <location>
        <position position="65"/>
    </location>
    <ligand>
        <name>S-adenosyl-L-methionine</name>
        <dbReference type="ChEBI" id="CHEBI:59789"/>
        <label>1</label>
    </ligand>
</feature>
<dbReference type="AlphaFoldDB" id="A0A5S9QWX6"/>
<keyword evidence="5 15" id="KW-0004">4Fe-4S</keyword>
<comment type="pathway">
    <text evidence="2 15">Porphyrin-containing compound metabolism; protoporphyrin-IX biosynthesis; protoporphyrinogen-IX from coproporphyrinogen-III (AdoMet route): step 1/1.</text>
</comment>
<gene>
    <name evidence="19" type="primary">hemN_2</name>
    <name evidence="19" type="ORF">OPDIPICF_03170</name>
</gene>
<evidence type="ECO:0000256" key="7">
    <source>
        <dbReference type="ARBA" id="ARBA00022691"/>
    </source>
</evidence>
<evidence type="ECO:0000313" key="19">
    <source>
        <dbReference type="EMBL" id="CAA0124603.1"/>
    </source>
</evidence>
<feature type="binding site" evidence="17">
    <location>
        <position position="78"/>
    </location>
    <ligand>
        <name>[4Fe-4S] cluster</name>
        <dbReference type="ChEBI" id="CHEBI:49883"/>
        <note>4Fe-4S-S-AdoMet</note>
    </ligand>
</feature>
<evidence type="ECO:0000256" key="11">
    <source>
        <dbReference type="ARBA" id="ARBA00023014"/>
    </source>
</evidence>
<evidence type="ECO:0000256" key="1">
    <source>
        <dbReference type="ARBA" id="ARBA00004496"/>
    </source>
</evidence>
<evidence type="ECO:0000256" key="4">
    <source>
        <dbReference type="ARBA" id="ARBA00011245"/>
    </source>
</evidence>
<dbReference type="Gene3D" id="1.10.10.920">
    <property type="match status" value="1"/>
</dbReference>